<feature type="transmembrane region" description="Helical" evidence="9">
    <location>
        <begin position="238"/>
        <end position="256"/>
    </location>
</feature>
<keyword evidence="5 9" id="KW-1133">Transmembrane helix</keyword>
<feature type="transmembrane region" description="Helical" evidence="9">
    <location>
        <begin position="208"/>
        <end position="232"/>
    </location>
</feature>
<comment type="caution">
    <text evidence="10">The sequence shown here is derived from an EMBL/GenBank/DDBJ whole genome shotgun (WGS) entry which is preliminary data.</text>
</comment>
<evidence type="ECO:0000256" key="7">
    <source>
        <dbReference type="ARBA" id="ARBA00024033"/>
    </source>
</evidence>
<keyword evidence="3" id="KW-0808">Transferase</keyword>
<protein>
    <recommendedName>
        <fullName evidence="12">DUF2029 domain-containing protein</fullName>
    </recommendedName>
</protein>
<evidence type="ECO:0000256" key="3">
    <source>
        <dbReference type="ARBA" id="ARBA00022679"/>
    </source>
</evidence>
<evidence type="ECO:0000256" key="9">
    <source>
        <dbReference type="SAM" id="Phobius"/>
    </source>
</evidence>
<keyword evidence="2" id="KW-1003">Cell membrane</keyword>
<proteinExistence type="inferred from homology"/>
<comment type="subcellular location">
    <subcellularLocation>
        <location evidence="1">Cell membrane</location>
        <topology evidence="1">Multi-pass membrane protein</topology>
    </subcellularLocation>
</comment>
<dbReference type="OrthoDB" id="9774600at2"/>
<reference evidence="10 11" key="1">
    <citation type="submission" date="2017-07" db="EMBL/GenBank/DDBJ databases">
        <title>Draft whole genome sequences of clinical Proprionibacteriaceae strains.</title>
        <authorList>
            <person name="Bernier A.-M."/>
            <person name="Bernard K."/>
            <person name="Domingo M.-C."/>
        </authorList>
    </citation>
    <scope>NUCLEOTIDE SEQUENCE [LARGE SCALE GENOMIC DNA]</scope>
    <source>
        <strain evidence="10 11">NML 030167</strain>
    </source>
</reference>
<sequence length="505" mass="54368">MGRSAPCDGEWARIPARPRRHGHRKQRGVRRRAYYPHVAVTRRLLRWLALAVLPVLGACYSAVNLAPPAPPGVAPPSLWPWRPWTQDLQVYLFAANDLLAGVDFYTHVVTFPYLYPPIAALLAIPLTLLPWSVAQFVWTALNGVLTLAVLRRLGMPGWSASVAAAAVLLLTDPFMATLRLGQLGILLMAMVVLDLLGPTGGRRRILPGGVLIGLAAGLKLTPGVFIVHLFLIGRRRDALVAAGTFLGTVLLGIAVAPRPALGYWARLAGGDSGANPDAFGWIGNISVTSATQRFLGVEQGGRIGLLLAGALVLLALAAAWRCHRTGRPVLALGVLGLASSLANPIAWSHHLTWVLPLGYAAWRATGRVRRPLPQWQRVLTLVVVLWCLINPQQLLGGAPWARREIFEYSIAQKWFAAGPDVAAALLAVALLFVPGGRTPQRQRPGDDDPDEDTEPTPDAAPATEAVEEEPSGSTRVPVTAGDGARRDLGQGPWRGRRSRPKRILS</sequence>
<feature type="transmembrane region" description="Helical" evidence="9">
    <location>
        <begin position="118"/>
        <end position="141"/>
    </location>
</feature>
<evidence type="ECO:0000256" key="4">
    <source>
        <dbReference type="ARBA" id="ARBA00022692"/>
    </source>
</evidence>
<gene>
    <name evidence="10" type="ORF">CGZ94_20585</name>
</gene>
<feature type="transmembrane region" description="Helical" evidence="9">
    <location>
        <begin position="176"/>
        <end position="196"/>
    </location>
</feature>
<feature type="transmembrane region" description="Helical" evidence="9">
    <location>
        <begin position="153"/>
        <end position="170"/>
    </location>
</feature>
<dbReference type="Pfam" id="PF09594">
    <property type="entry name" value="GT87"/>
    <property type="match status" value="1"/>
</dbReference>
<name>A0A255FVZ0_9ACTN</name>
<evidence type="ECO:0000256" key="1">
    <source>
        <dbReference type="ARBA" id="ARBA00004651"/>
    </source>
</evidence>
<dbReference type="InterPro" id="IPR018584">
    <property type="entry name" value="GT87"/>
</dbReference>
<comment type="similarity">
    <text evidence="7">Belongs to the glycosyltransferase 87 family.</text>
</comment>
<evidence type="ECO:0000256" key="8">
    <source>
        <dbReference type="SAM" id="MobiDB-lite"/>
    </source>
</evidence>
<feature type="region of interest" description="Disordered" evidence="8">
    <location>
        <begin position="437"/>
        <end position="505"/>
    </location>
</feature>
<keyword evidence="6 9" id="KW-0472">Membrane</keyword>
<dbReference type="GO" id="GO:0005886">
    <property type="term" value="C:plasma membrane"/>
    <property type="evidence" value="ECO:0007669"/>
    <property type="project" value="UniProtKB-SubCell"/>
</dbReference>
<evidence type="ECO:0000313" key="11">
    <source>
        <dbReference type="Proteomes" id="UP000215896"/>
    </source>
</evidence>
<dbReference type="GO" id="GO:0016758">
    <property type="term" value="F:hexosyltransferase activity"/>
    <property type="evidence" value="ECO:0007669"/>
    <property type="project" value="InterPro"/>
</dbReference>
<organism evidence="10 11">
    <name type="scientific">Enemella evansiae</name>
    <dbReference type="NCBI Taxonomy" id="2016499"/>
    <lineage>
        <taxon>Bacteria</taxon>
        <taxon>Bacillati</taxon>
        <taxon>Actinomycetota</taxon>
        <taxon>Actinomycetes</taxon>
        <taxon>Propionibacteriales</taxon>
        <taxon>Propionibacteriaceae</taxon>
        <taxon>Enemella</taxon>
    </lineage>
</organism>
<keyword evidence="11" id="KW-1185">Reference proteome</keyword>
<dbReference type="AlphaFoldDB" id="A0A255FVZ0"/>
<dbReference type="EMBL" id="NMVO01000019">
    <property type="protein sequence ID" value="OYO07870.1"/>
    <property type="molecule type" value="Genomic_DNA"/>
</dbReference>
<accession>A0A255FVZ0</accession>
<evidence type="ECO:0000256" key="2">
    <source>
        <dbReference type="ARBA" id="ARBA00022475"/>
    </source>
</evidence>
<evidence type="ECO:0000256" key="5">
    <source>
        <dbReference type="ARBA" id="ARBA00022989"/>
    </source>
</evidence>
<evidence type="ECO:0008006" key="12">
    <source>
        <dbReference type="Google" id="ProtNLM"/>
    </source>
</evidence>
<evidence type="ECO:0000313" key="10">
    <source>
        <dbReference type="EMBL" id="OYO07870.1"/>
    </source>
</evidence>
<evidence type="ECO:0000256" key="6">
    <source>
        <dbReference type="ARBA" id="ARBA00023136"/>
    </source>
</evidence>
<feature type="transmembrane region" description="Helical" evidence="9">
    <location>
        <begin position="44"/>
        <end position="63"/>
    </location>
</feature>
<feature type="compositionally biased region" description="Basic residues" evidence="8">
    <location>
        <begin position="494"/>
        <end position="505"/>
    </location>
</feature>
<feature type="transmembrane region" description="Helical" evidence="9">
    <location>
        <begin position="414"/>
        <end position="433"/>
    </location>
</feature>
<keyword evidence="4 9" id="KW-0812">Transmembrane</keyword>
<feature type="transmembrane region" description="Helical" evidence="9">
    <location>
        <begin position="303"/>
        <end position="321"/>
    </location>
</feature>
<dbReference type="Proteomes" id="UP000215896">
    <property type="component" value="Unassembled WGS sequence"/>
</dbReference>